<accession>A0A1J9PVL1</accession>
<dbReference type="Proteomes" id="UP000242791">
    <property type="component" value="Unassembled WGS sequence"/>
</dbReference>
<evidence type="ECO:0000313" key="1">
    <source>
        <dbReference type="EMBL" id="OJD20401.1"/>
    </source>
</evidence>
<evidence type="ECO:0000313" key="2">
    <source>
        <dbReference type="Proteomes" id="UP000242791"/>
    </source>
</evidence>
<gene>
    <name evidence="1" type="ORF">ACJ73_08266</name>
</gene>
<name>A0A1J9PVL1_9EURO</name>
<organism evidence="1 2">
    <name type="scientific">Blastomyces percursus</name>
    <dbReference type="NCBI Taxonomy" id="1658174"/>
    <lineage>
        <taxon>Eukaryota</taxon>
        <taxon>Fungi</taxon>
        <taxon>Dikarya</taxon>
        <taxon>Ascomycota</taxon>
        <taxon>Pezizomycotina</taxon>
        <taxon>Eurotiomycetes</taxon>
        <taxon>Eurotiomycetidae</taxon>
        <taxon>Onygenales</taxon>
        <taxon>Ajellomycetaceae</taxon>
        <taxon>Blastomyces</taxon>
    </lineage>
</organism>
<protein>
    <submittedName>
        <fullName evidence="1">Uncharacterized protein</fullName>
    </submittedName>
</protein>
<keyword evidence="2" id="KW-1185">Reference proteome</keyword>
<dbReference type="EMBL" id="LGTZ01001893">
    <property type="protein sequence ID" value="OJD20401.1"/>
    <property type="molecule type" value="Genomic_DNA"/>
</dbReference>
<dbReference type="AlphaFoldDB" id="A0A1J9PVL1"/>
<sequence>MEIDWKPKSSSPQMGKMDIQSLLSLQGLPIATHLFEDEHTERPIFPGEIVYPLLLEDVARGLFVTDIPSLHQLADSDAKVWDASKGLCSPLRSAPRLSKHIGW</sequence>
<reference evidence="1 2" key="1">
    <citation type="submission" date="2015-08" db="EMBL/GenBank/DDBJ databases">
        <title>Emmonsia species relationships and genome sequence.</title>
        <authorList>
            <person name="Cuomo C.A."/>
            <person name="Schwartz I.S."/>
            <person name="Kenyon C."/>
            <person name="De Hoog G.S."/>
            <person name="Govender N.P."/>
            <person name="Botha A."/>
            <person name="Moreno L."/>
            <person name="De Vries M."/>
            <person name="Munoz J.F."/>
            <person name="Stielow J.B."/>
        </authorList>
    </citation>
    <scope>NUCLEOTIDE SEQUENCE [LARGE SCALE GENOMIC DNA]</scope>
    <source>
        <strain evidence="1 2">EI222</strain>
    </source>
</reference>
<dbReference type="VEuPathDB" id="FungiDB:ACJ73_08266"/>
<proteinExistence type="predicted"/>
<comment type="caution">
    <text evidence="1">The sequence shown here is derived from an EMBL/GenBank/DDBJ whole genome shotgun (WGS) entry which is preliminary data.</text>
</comment>